<name>A0A9X5H6N3_9FIRM</name>
<feature type="transmembrane region" description="Helical" evidence="2">
    <location>
        <begin position="366"/>
        <end position="385"/>
    </location>
</feature>
<evidence type="ECO:0000313" key="3">
    <source>
        <dbReference type="EMBL" id="NDO69699.1"/>
    </source>
</evidence>
<gene>
    <name evidence="3" type="ORF">FMM80_13820</name>
</gene>
<evidence type="ECO:0000313" key="4">
    <source>
        <dbReference type="Proteomes" id="UP000474104"/>
    </source>
</evidence>
<dbReference type="Pfam" id="PF00344">
    <property type="entry name" value="SecY"/>
    <property type="match status" value="1"/>
</dbReference>
<keyword evidence="2" id="KW-0812">Transmembrane</keyword>
<feature type="transmembrane region" description="Helical" evidence="2">
    <location>
        <begin position="102"/>
        <end position="120"/>
    </location>
</feature>
<organism evidence="3 4">
    <name type="scientific">Schaedlerella arabinosiphila</name>
    <dbReference type="NCBI Taxonomy" id="2044587"/>
    <lineage>
        <taxon>Bacteria</taxon>
        <taxon>Bacillati</taxon>
        <taxon>Bacillota</taxon>
        <taxon>Clostridia</taxon>
        <taxon>Lachnospirales</taxon>
        <taxon>Lachnospiraceae</taxon>
        <taxon>Schaedlerella</taxon>
    </lineage>
</organism>
<comment type="caution">
    <text evidence="3">The sequence shown here is derived from an EMBL/GenBank/DDBJ whole genome shotgun (WGS) entry which is preliminary data.</text>
</comment>
<dbReference type="GO" id="GO:0016020">
    <property type="term" value="C:membrane"/>
    <property type="evidence" value="ECO:0007669"/>
    <property type="project" value="InterPro"/>
</dbReference>
<dbReference type="InterPro" id="IPR002208">
    <property type="entry name" value="SecY/SEC61-alpha"/>
</dbReference>
<feature type="transmembrane region" description="Helical" evidence="2">
    <location>
        <begin position="284"/>
        <end position="303"/>
    </location>
</feature>
<dbReference type="EMBL" id="VIRB01000080">
    <property type="protein sequence ID" value="NDO69699.1"/>
    <property type="molecule type" value="Genomic_DNA"/>
</dbReference>
<dbReference type="Gene3D" id="1.10.3370.10">
    <property type="entry name" value="SecY subunit domain"/>
    <property type="match status" value="1"/>
</dbReference>
<feature type="transmembrane region" description="Helical" evidence="2">
    <location>
        <begin position="166"/>
        <end position="183"/>
    </location>
</feature>
<dbReference type="PRINTS" id="PR00303">
    <property type="entry name" value="SECYTRNLCASE"/>
</dbReference>
<sequence length="401" mass="45404">MVVQESKERVLKYKLLYSGIILLVYIVGKNIPLYALDISAYREDYFNVEELLFQSISGDAFRSSVFALGIFPSMISGFIVQIFMAVRGLFIKSGISPGKSRRMTVIVTLAIASFQAFTQVKGIKFTVSGQELYIVQAIAAMEMVTGAILIMWMSDRNSRFGVSGRMVFITVNILERISGILYQYTLETLAVPLLISAVMMLIMLIMENTEKRIPVQRISIHNIYADKNYMAIKLNPAGMMPMMFATAVFMLPKLIVSLLISYYPHHQGILWWQQNLSLTKPFGIFIYIICEYLLTILFAMLMLNPKDISERFLKSGDSIVDLHAGRDTRRYLRGVVWRLSLIGATVMGGCIVTPMLLQVYGGMDSTLAALPTSMMLLIGFSCNMYRECVTYWNYDSCRPLF</sequence>
<dbReference type="Proteomes" id="UP000474104">
    <property type="component" value="Unassembled WGS sequence"/>
</dbReference>
<feature type="transmembrane region" description="Helical" evidence="2">
    <location>
        <begin position="242"/>
        <end position="264"/>
    </location>
</feature>
<dbReference type="AlphaFoldDB" id="A0A9X5H6N3"/>
<dbReference type="PIRSF" id="PIRSF004557">
    <property type="entry name" value="SecY"/>
    <property type="match status" value="1"/>
</dbReference>
<feature type="transmembrane region" description="Helical" evidence="2">
    <location>
        <begin position="189"/>
        <end position="206"/>
    </location>
</feature>
<feature type="transmembrane region" description="Helical" evidence="2">
    <location>
        <begin position="15"/>
        <end position="36"/>
    </location>
</feature>
<dbReference type="InterPro" id="IPR023201">
    <property type="entry name" value="SecY_dom_sf"/>
</dbReference>
<comment type="similarity">
    <text evidence="1">Belongs to the SecY/SEC61-alpha family.</text>
</comment>
<feature type="transmembrane region" description="Helical" evidence="2">
    <location>
        <begin position="65"/>
        <end position="90"/>
    </location>
</feature>
<feature type="transmembrane region" description="Helical" evidence="2">
    <location>
        <begin position="132"/>
        <end position="154"/>
    </location>
</feature>
<dbReference type="GO" id="GO:0015031">
    <property type="term" value="P:protein transport"/>
    <property type="evidence" value="ECO:0007669"/>
    <property type="project" value="InterPro"/>
</dbReference>
<proteinExistence type="inferred from homology"/>
<dbReference type="PANTHER" id="PTHR10906">
    <property type="entry name" value="SECY/SEC61-ALPHA FAMILY MEMBER"/>
    <property type="match status" value="1"/>
</dbReference>
<keyword evidence="2" id="KW-0472">Membrane</keyword>
<dbReference type="SUPFAM" id="SSF103491">
    <property type="entry name" value="Preprotein translocase SecY subunit"/>
    <property type="match status" value="1"/>
</dbReference>
<keyword evidence="2" id="KW-1133">Transmembrane helix</keyword>
<evidence type="ECO:0000256" key="2">
    <source>
        <dbReference type="SAM" id="Phobius"/>
    </source>
</evidence>
<evidence type="ECO:0000256" key="1">
    <source>
        <dbReference type="RuleBase" id="RU004349"/>
    </source>
</evidence>
<reference evidence="3 4" key="1">
    <citation type="submission" date="2019-07" db="EMBL/GenBank/DDBJ databases">
        <title>Draft genome sequences of 15 bacterial species constituting the stable defined intestinal microbiota of the GM15 gnotobiotic mouse model.</title>
        <authorList>
            <person name="Elie C."/>
            <person name="Mathieu A."/>
            <person name="Saliou A."/>
            <person name="Darnaud M."/>
            <person name="Leulier F."/>
            <person name="Tamellini A."/>
        </authorList>
    </citation>
    <scope>NUCLEOTIDE SEQUENCE [LARGE SCALE GENOMIC DNA]</scope>
    <source>
        <strain evidence="4">ASF 502</strain>
    </source>
</reference>
<accession>A0A9X5H6N3</accession>
<feature type="transmembrane region" description="Helical" evidence="2">
    <location>
        <begin position="335"/>
        <end position="360"/>
    </location>
</feature>
<protein>
    <submittedName>
        <fullName evidence="3">Preprotein translocase subunit SecY</fullName>
    </submittedName>
</protein>
<dbReference type="OrthoDB" id="2055747at2"/>